<dbReference type="PANTHER" id="PTHR32552">
    <property type="entry name" value="FERRICHROME IRON RECEPTOR-RELATED"/>
    <property type="match status" value="1"/>
</dbReference>
<evidence type="ECO:0000256" key="2">
    <source>
        <dbReference type="ARBA" id="ARBA00022448"/>
    </source>
</evidence>
<keyword evidence="14" id="KW-1185">Reference proteome</keyword>
<keyword evidence="13" id="KW-0675">Receptor</keyword>
<dbReference type="InterPro" id="IPR000531">
    <property type="entry name" value="Beta-barrel_TonB"/>
</dbReference>
<dbReference type="PANTHER" id="PTHR32552:SF81">
    <property type="entry name" value="TONB-DEPENDENT OUTER MEMBRANE RECEPTOR"/>
    <property type="match status" value="1"/>
</dbReference>
<keyword evidence="10 11" id="KW-0998">Cell outer membrane</keyword>
<keyword evidence="4" id="KW-0410">Iron transport</keyword>
<keyword evidence="9 11" id="KW-0472">Membrane</keyword>
<evidence type="ECO:0000256" key="7">
    <source>
        <dbReference type="ARBA" id="ARBA00023065"/>
    </source>
</evidence>
<organism evidence="13 14">
    <name type="scientific">Aequoribacter fuscus</name>
    <dbReference type="NCBI Taxonomy" id="2518989"/>
    <lineage>
        <taxon>Bacteria</taxon>
        <taxon>Pseudomonadati</taxon>
        <taxon>Pseudomonadota</taxon>
        <taxon>Gammaproteobacteria</taxon>
        <taxon>Cellvibrionales</taxon>
        <taxon>Halieaceae</taxon>
        <taxon>Aequoribacter</taxon>
    </lineage>
</organism>
<dbReference type="PROSITE" id="PS52016">
    <property type="entry name" value="TONB_DEPENDENT_REC_3"/>
    <property type="match status" value="1"/>
</dbReference>
<protein>
    <submittedName>
        <fullName evidence="13">TonB-dependent receptor</fullName>
    </submittedName>
</protein>
<evidence type="ECO:0000256" key="1">
    <source>
        <dbReference type="ARBA" id="ARBA00004571"/>
    </source>
</evidence>
<dbReference type="InterPro" id="IPR039426">
    <property type="entry name" value="TonB-dep_rcpt-like"/>
</dbReference>
<keyword evidence="2 11" id="KW-0813">Transport</keyword>
<dbReference type="SUPFAM" id="SSF56935">
    <property type="entry name" value="Porins"/>
    <property type="match status" value="1"/>
</dbReference>
<keyword evidence="5 11" id="KW-0812">Transmembrane</keyword>
<evidence type="ECO:0000256" key="4">
    <source>
        <dbReference type="ARBA" id="ARBA00022496"/>
    </source>
</evidence>
<evidence type="ECO:0000256" key="9">
    <source>
        <dbReference type="ARBA" id="ARBA00023136"/>
    </source>
</evidence>
<evidence type="ECO:0000256" key="5">
    <source>
        <dbReference type="ARBA" id="ARBA00022692"/>
    </source>
</evidence>
<comment type="similarity">
    <text evidence="11">Belongs to the TonB-dependent receptor family.</text>
</comment>
<keyword evidence="3 11" id="KW-1134">Transmembrane beta strand</keyword>
<evidence type="ECO:0000256" key="6">
    <source>
        <dbReference type="ARBA" id="ARBA00023004"/>
    </source>
</evidence>
<sequence>MIQVDATEDYSQISQEFRLTSPVGDKFDYIVGLYYQETDLTYRSGESFGSAMAFQQVGVPTPLLVPNLTRDYGLDQDQDMLAIFGSGTYSLTDVTRVTVGLRWFEENKTASHFLNKRFTGGWDYSALLGAPAGTVAFGDTAADYDAFLAGFGQVDLGGVTAGFLTEAVYAGLLGTFEHDIVNRNRTERDWNYQLTLEHDLNDETMLFATVSNGTKGGGFDGRFLRTNDNPFFEYEEESAQNFELGVKTTLLDGGMTLNATAFLTTVEDYQVSIFDGATAFFVQNAAEIESKGLEVDMRWAATEQLTVNIAGTWLDNEYSEFPNAPCWATPADPVRGGCQLTGTPDAYRNASGSVNVFSPERAFNLNLEYVQPWGNDLESRVMFNMNYSDEYFTAADLDPIYGFQDAYTKYDLRVSLGHADGTWEVALIGKNLTDEYTSANNNDQPLVAGNGFAMTDRLRSYMVQGTLRF</sequence>
<feature type="domain" description="TonB-dependent receptor-like beta-barrel" evidence="12">
    <location>
        <begin position="10"/>
        <end position="432"/>
    </location>
</feature>
<keyword evidence="7" id="KW-0406">Ion transport</keyword>
<dbReference type="Proteomes" id="UP000005615">
    <property type="component" value="Unassembled WGS sequence"/>
</dbReference>
<keyword evidence="8" id="KW-0798">TonB box</keyword>
<dbReference type="EMBL" id="AEIG01000157">
    <property type="protein sequence ID" value="EGG28201.1"/>
    <property type="molecule type" value="Genomic_DNA"/>
</dbReference>
<reference evidence="13 14" key="1">
    <citation type="journal article" date="2011" name="J. Bacteriol.">
        <title>Genome sequence of strain IMCC3088, a proteorhodopsin-containing marine bacterium belonging to the OM60/NOR5 clade.</title>
        <authorList>
            <person name="Jang Y."/>
            <person name="Oh H.M."/>
            <person name="Kang I."/>
            <person name="Lee K."/>
            <person name="Yang S.J."/>
            <person name="Cho J.C."/>
        </authorList>
    </citation>
    <scope>NUCLEOTIDE SEQUENCE [LARGE SCALE GENOMIC DNA]</scope>
    <source>
        <strain evidence="13 14">IMCC3088</strain>
    </source>
</reference>
<comment type="subcellular location">
    <subcellularLocation>
        <location evidence="1 11">Cell outer membrane</location>
        <topology evidence="1 11">Multi-pass membrane protein</topology>
    </subcellularLocation>
</comment>
<evidence type="ECO:0000256" key="8">
    <source>
        <dbReference type="ARBA" id="ARBA00023077"/>
    </source>
</evidence>
<evidence type="ECO:0000259" key="12">
    <source>
        <dbReference type="Pfam" id="PF00593"/>
    </source>
</evidence>
<evidence type="ECO:0000313" key="13">
    <source>
        <dbReference type="EMBL" id="EGG28201.1"/>
    </source>
</evidence>
<dbReference type="STRING" id="2518989.IMCC3088_710"/>
<gene>
    <name evidence="13" type="ORF">IMCC3088_710</name>
</gene>
<evidence type="ECO:0000256" key="10">
    <source>
        <dbReference type="ARBA" id="ARBA00023237"/>
    </source>
</evidence>
<evidence type="ECO:0000313" key="14">
    <source>
        <dbReference type="Proteomes" id="UP000005615"/>
    </source>
</evidence>
<keyword evidence="6" id="KW-0408">Iron</keyword>
<dbReference type="eggNOG" id="COG4771">
    <property type="taxonomic scope" value="Bacteria"/>
</dbReference>
<comment type="caution">
    <text evidence="13">The sequence shown here is derived from an EMBL/GenBank/DDBJ whole genome shotgun (WGS) entry which is preliminary data.</text>
</comment>
<evidence type="ECO:0000256" key="11">
    <source>
        <dbReference type="PROSITE-ProRule" id="PRU01360"/>
    </source>
</evidence>
<accession>F3L645</accession>
<name>F3L645_9GAMM</name>
<dbReference type="Pfam" id="PF00593">
    <property type="entry name" value="TonB_dep_Rec_b-barrel"/>
    <property type="match status" value="1"/>
</dbReference>
<proteinExistence type="inferred from homology"/>
<dbReference type="InterPro" id="IPR036942">
    <property type="entry name" value="Beta-barrel_TonB_sf"/>
</dbReference>
<evidence type="ECO:0000256" key="3">
    <source>
        <dbReference type="ARBA" id="ARBA00022452"/>
    </source>
</evidence>
<dbReference type="GO" id="GO:0009279">
    <property type="term" value="C:cell outer membrane"/>
    <property type="evidence" value="ECO:0007669"/>
    <property type="project" value="UniProtKB-SubCell"/>
</dbReference>
<dbReference type="AlphaFoldDB" id="F3L645"/>
<dbReference type="GO" id="GO:0006826">
    <property type="term" value="P:iron ion transport"/>
    <property type="evidence" value="ECO:0007669"/>
    <property type="project" value="UniProtKB-KW"/>
</dbReference>
<dbReference type="Gene3D" id="2.40.170.20">
    <property type="entry name" value="TonB-dependent receptor, beta-barrel domain"/>
    <property type="match status" value="1"/>
</dbReference>